<keyword evidence="8 9" id="KW-0711">Selenium</keyword>
<dbReference type="EMBL" id="CYZD01000001">
    <property type="protein sequence ID" value="CUN44849.1"/>
    <property type="molecule type" value="Genomic_DNA"/>
</dbReference>
<dbReference type="Gene3D" id="3.30.1330.10">
    <property type="entry name" value="PurM-like, N-terminal domain"/>
    <property type="match status" value="1"/>
</dbReference>
<dbReference type="InterPro" id="IPR023061">
    <property type="entry name" value="SelD_I"/>
</dbReference>
<feature type="active site" evidence="9">
    <location>
        <position position="15"/>
    </location>
</feature>
<evidence type="ECO:0000259" key="10">
    <source>
        <dbReference type="Pfam" id="PF00586"/>
    </source>
</evidence>
<gene>
    <name evidence="9 12" type="primary">selD</name>
    <name evidence="12" type="ORF">ERS852394_00257</name>
</gene>
<evidence type="ECO:0000256" key="8">
    <source>
        <dbReference type="ARBA" id="ARBA00023266"/>
    </source>
</evidence>
<feature type="domain" description="PurM-like N-terminal" evidence="10">
    <location>
        <begin position="47"/>
        <end position="153"/>
    </location>
</feature>
<evidence type="ECO:0000256" key="7">
    <source>
        <dbReference type="ARBA" id="ARBA00022842"/>
    </source>
</evidence>
<dbReference type="PANTHER" id="PTHR10256">
    <property type="entry name" value="SELENIDE, WATER DIKINASE"/>
    <property type="match status" value="1"/>
</dbReference>
<dbReference type="SUPFAM" id="SSF56042">
    <property type="entry name" value="PurM C-terminal domain-like"/>
    <property type="match status" value="1"/>
</dbReference>
<evidence type="ECO:0000256" key="1">
    <source>
        <dbReference type="ARBA" id="ARBA00008026"/>
    </source>
</evidence>
<evidence type="ECO:0000313" key="12">
    <source>
        <dbReference type="EMBL" id="CUN44849.1"/>
    </source>
</evidence>
<keyword evidence="2 9" id="KW-0808">Transferase</keyword>
<dbReference type="HAMAP" id="MF_00625">
    <property type="entry name" value="SelD"/>
    <property type="match status" value="1"/>
</dbReference>
<keyword evidence="4 9" id="KW-0547">Nucleotide-binding</keyword>
<dbReference type="GO" id="GO:0005737">
    <property type="term" value="C:cytoplasm"/>
    <property type="evidence" value="ECO:0007669"/>
    <property type="project" value="TreeGrafter"/>
</dbReference>
<dbReference type="FunFam" id="3.90.650.10:FF:000004">
    <property type="entry name" value="Selenide, water dikinase"/>
    <property type="match status" value="1"/>
</dbReference>
<dbReference type="NCBIfam" id="TIGR00476">
    <property type="entry name" value="selD"/>
    <property type="match status" value="1"/>
</dbReference>
<evidence type="ECO:0000256" key="2">
    <source>
        <dbReference type="ARBA" id="ARBA00022679"/>
    </source>
</evidence>
<dbReference type="Proteomes" id="UP000095409">
    <property type="component" value="Unassembled WGS sequence"/>
</dbReference>
<feature type="binding site" description="in other chain" evidence="9">
    <location>
        <position position="88"/>
    </location>
    <ligand>
        <name>ATP</name>
        <dbReference type="ChEBI" id="CHEBI:30616"/>
        <note>ligand shared between dimeric partners</note>
    </ligand>
</feature>
<keyword evidence="6 9" id="KW-0067">ATP-binding</keyword>
<dbReference type="InterPro" id="IPR036921">
    <property type="entry name" value="PurM-like_N_sf"/>
</dbReference>
<dbReference type="InterPro" id="IPR010918">
    <property type="entry name" value="PurM-like_C_dom"/>
</dbReference>
<keyword evidence="7 9" id="KW-0460">Magnesium</keyword>
<comment type="subunit">
    <text evidence="9">Homodimer.</text>
</comment>
<evidence type="ECO:0000256" key="9">
    <source>
        <dbReference type="HAMAP-Rule" id="MF_00625"/>
    </source>
</evidence>
<feature type="binding site" evidence="9">
    <location>
        <position position="88"/>
    </location>
    <ligand>
        <name>Mg(2+)</name>
        <dbReference type="ChEBI" id="CHEBI:18420"/>
    </ligand>
</feature>
<dbReference type="AlphaFoldDB" id="A0A173WZ01"/>
<organism evidence="12 13">
    <name type="scientific">Blautia obeum</name>
    <dbReference type="NCBI Taxonomy" id="40520"/>
    <lineage>
        <taxon>Bacteria</taxon>
        <taxon>Bacillati</taxon>
        <taxon>Bacillota</taxon>
        <taxon>Clostridia</taxon>
        <taxon>Lachnospirales</taxon>
        <taxon>Lachnospiraceae</taxon>
        <taxon>Blautia</taxon>
    </lineage>
</organism>
<dbReference type="GO" id="GO:0000287">
    <property type="term" value="F:magnesium ion binding"/>
    <property type="evidence" value="ECO:0007669"/>
    <property type="project" value="UniProtKB-UniRule"/>
</dbReference>
<evidence type="ECO:0000256" key="4">
    <source>
        <dbReference type="ARBA" id="ARBA00022741"/>
    </source>
</evidence>
<comment type="similarity">
    <text evidence="1 9">Belongs to the selenophosphate synthase 1 family. Class I subfamily.</text>
</comment>
<dbReference type="GO" id="GO:0005524">
    <property type="term" value="F:ATP binding"/>
    <property type="evidence" value="ECO:0007669"/>
    <property type="project" value="UniProtKB-UniRule"/>
</dbReference>
<dbReference type="CDD" id="cd02195">
    <property type="entry name" value="SelD"/>
    <property type="match status" value="1"/>
</dbReference>
<dbReference type="EC" id="2.7.9.3" evidence="9"/>
<keyword evidence="3 9" id="KW-0479">Metal-binding</keyword>
<dbReference type="SUPFAM" id="SSF55326">
    <property type="entry name" value="PurM N-terminal domain-like"/>
    <property type="match status" value="1"/>
</dbReference>
<dbReference type="FunFam" id="3.30.1330.10:FF:000003">
    <property type="entry name" value="Selenide, water dikinase"/>
    <property type="match status" value="1"/>
</dbReference>
<feature type="binding site" description="in other chain" evidence="9">
    <location>
        <position position="65"/>
    </location>
    <ligand>
        <name>ATP</name>
        <dbReference type="ChEBI" id="CHEBI:30616"/>
        <note>ligand shared between dimeric partners</note>
    </ligand>
</feature>
<feature type="binding site" evidence="9">
    <location>
        <position position="223"/>
    </location>
    <ligand>
        <name>Mg(2+)</name>
        <dbReference type="ChEBI" id="CHEBI:18420"/>
    </ligand>
</feature>
<evidence type="ECO:0000256" key="6">
    <source>
        <dbReference type="ARBA" id="ARBA00022840"/>
    </source>
</evidence>
<comment type="catalytic activity">
    <reaction evidence="9">
        <text>hydrogenselenide + ATP + H2O = selenophosphate + AMP + phosphate + 2 H(+)</text>
        <dbReference type="Rhea" id="RHEA:18737"/>
        <dbReference type="ChEBI" id="CHEBI:15377"/>
        <dbReference type="ChEBI" id="CHEBI:15378"/>
        <dbReference type="ChEBI" id="CHEBI:16144"/>
        <dbReference type="ChEBI" id="CHEBI:29317"/>
        <dbReference type="ChEBI" id="CHEBI:30616"/>
        <dbReference type="ChEBI" id="CHEBI:43474"/>
        <dbReference type="ChEBI" id="CHEBI:456215"/>
        <dbReference type="EC" id="2.7.9.3"/>
    </reaction>
</comment>
<accession>A0A173WZ01</accession>
<dbReference type="RefSeq" id="WP_055065484.1">
    <property type="nucleotide sequence ID" value="NZ_CYZD01000001.1"/>
</dbReference>
<feature type="binding site" evidence="9">
    <location>
        <begin position="135"/>
        <end position="137"/>
    </location>
    <ligand>
        <name>ATP</name>
        <dbReference type="ChEBI" id="CHEBI:30616"/>
        <note>ligand shared between dimeric partners</note>
    </ligand>
</feature>
<dbReference type="InterPro" id="IPR016188">
    <property type="entry name" value="PurM-like_N"/>
</dbReference>
<evidence type="ECO:0000256" key="3">
    <source>
        <dbReference type="ARBA" id="ARBA00022723"/>
    </source>
</evidence>
<evidence type="ECO:0000256" key="5">
    <source>
        <dbReference type="ARBA" id="ARBA00022777"/>
    </source>
</evidence>
<feature type="site" description="Important for catalytic activity" evidence="9">
    <location>
        <position position="18"/>
    </location>
</feature>
<dbReference type="Pfam" id="PF00586">
    <property type="entry name" value="AIRS"/>
    <property type="match status" value="1"/>
</dbReference>
<feature type="domain" description="PurM-like C-terminal" evidence="11">
    <location>
        <begin position="166"/>
        <end position="341"/>
    </location>
</feature>
<sequence>MEKVYLTKLAPNCGCAAKVGPGTLAGVLCGLPKFQDPNLLVGTETSDDAAVYRISDELAMIQTLDFFTPVADDPYDFGQIAAANALSDVYAMGGEPKTALNIVAFPKDMDTAILGEILEGGADKVMEAGAVLAGGHTIQDDTPKYGLSVTGFVHPEKFWKNYGAQTGDRLILTKPLGTGIVNTAIKADMVSEEAREAALKSMKTLNRYARDVLKRHIVHACTDVTGFGLGGHGTEMADGSKKTLVIDAKALPILPDVEEYASMGLIPGGAYRNREFAAKSGYISTAELWREDLVFDPQTSGGLLAAVPADEAEEILLELSESALSCAMIGEVTDRENHALEIR</sequence>
<protein>
    <recommendedName>
        <fullName evidence="9">Selenide, water dikinase</fullName>
        <ecNumber evidence="9">2.7.9.3</ecNumber>
    </recommendedName>
    <alternativeName>
        <fullName evidence="9">Selenium donor protein</fullName>
    </alternativeName>
    <alternativeName>
        <fullName evidence="9">Selenophosphate synthase</fullName>
    </alternativeName>
</protein>
<feature type="binding site" evidence="9">
    <location>
        <position position="48"/>
    </location>
    <ligand>
        <name>Mg(2+)</name>
        <dbReference type="ChEBI" id="CHEBI:18420"/>
    </ligand>
</feature>
<comment type="function">
    <text evidence="9">Synthesizes selenophosphate from selenide and ATP.</text>
</comment>
<dbReference type="GO" id="GO:0016260">
    <property type="term" value="P:selenocysteine biosynthetic process"/>
    <property type="evidence" value="ECO:0007669"/>
    <property type="project" value="InterPro"/>
</dbReference>
<proteinExistence type="inferred from homology"/>
<dbReference type="NCBIfam" id="NF002098">
    <property type="entry name" value="PRK00943.1"/>
    <property type="match status" value="1"/>
</dbReference>
<comment type="cofactor">
    <cofactor evidence="9">
        <name>Mg(2+)</name>
        <dbReference type="ChEBI" id="CHEBI:18420"/>
    </cofactor>
    <text evidence="9">Binds 1 Mg(2+) ion per monomer.</text>
</comment>
<feature type="binding site" description="in other chain" evidence="9">
    <location>
        <begin position="45"/>
        <end position="47"/>
    </location>
    <ligand>
        <name>ATP</name>
        <dbReference type="ChEBI" id="CHEBI:30616"/>
        <note>ligand shared between dimeric partners</note>
    </ligand>
</feature>
<dbReference type="GO" id="GO:0004756">
    <property type="term" value="F:selenide, water dikinase activity"/>
    <property type="evidence" value="ECO:0007669"/>
    <property type="project" value="UniProtKB-UniRule"/>
</dbReference>
<feature type="binding site" description="in other chain" evidence="9">
    <location>
        <position position="18"/>
    </location>
    <ligand>
        <name>ATP</name>
        <dbReference type="ChEBI" id="CHEBI:30616"/>
        <note>ligand shared between dimeric partners</note>
    </ligand>
</feature>
<name>A0A173WZ01_9FIRM</name>
<dbReference type="InterPro" id="IPR036676">
    <property type="entry name" value="PurM-like_C_sf"/>
</dbReference>
<evidence type="ECO:0000313" key="13">
    <source>
        <dbReference type="Proteomes" id="UP000095409"/>
    </source>
</evidence>
<dbReference type="PIRSF" id="PIRSF036407">
    <property type="entry name" value="Selenphspht_syn"/>
    <property type="match status" value="1"/>
</dbReference>
<reference evidence="12 13" key="1">
    <citation type="submission" date="2015-09" db="EMBL/GenBank/DDBJ databases">
        <authorList>
            <consortium name="Pathogen Informatics"/>
        </authorList>
    </citation>
    <scope>NUCLEOTIDE SEQUENCE [LARGE SCALE GENOMIC DNA]</scope>
    <source>
        <strain evidence="12 13">2789STDY5608837</strain>
    </source>
</reference>
<evidence type="ECO:0000259" key="11">
    <source>
        <dbReference type="Pfam" id="PF02769"/>
    </source>
</evidence>
<dbReference type="Gene3D" id="3.90.650.10">
    <property type="entry name" value="PurM-like C-terminal domain"/>
    <property type="match status" value="1"/>
</dbReference>
<dbReference type="PANTHER" id="PTHR10256:SF0">
    <property type="entry name" value="INACTIVE SELENIDE, WATER DIKINASE-LIKE PROTEIN-RELATED"/>
    <property type="match status" value="1"/>
</dbReference>
<dbReference type="InterPro" id="IPR004536">
    <property type="entry name" value="SPS/SelD"/>
</dbReference>
<dbReference type="Pfam" id="PF02769">
    <property type="entry name" value="AIRS_C"/>
    <property type="match status" value="1"/>
</dbReference>
<keyword evidence="5 9" id="KW-0418">Kinase</keyword>